<gene>
    <name evidence="2" type="primary">Smim2</name>
</gene>
<dbReference type="Proteomes" id="UP000515126">
    <property type="component" value="Chromosome 14"/>
</dbReference>
<evidence type="ECO:0000313" key="1">
    <source>
        <dbReference type="Proteomes" id="UP000515126"/>
    </source>
</evidence>
<evidence type="ECO:0000313" key="2">
    <source>
        <dbReference type="RefSeq" id="XP_021036989.1"/>
    </source>
</evidence>
<sequence length="99" mass="11249">MGETEAETRGCATSVLFCFRVSFICDTYVVLAWNSRVKSSPDAHVSFDELHTSIQQNRRPWERRSSQAPERTGLGNPMGLPWACSAHYNGYCYHCDDLE</sequence>
<name>A0A6P5QYJ8_MUSCR</name>
<proteinExistence type="predicted"/>
<protein>
    <submittedName>
        <fullName evidence="2">Small integral membrane protein 2</fullName>
    </submittedName>
</protein>
<organism evidence="1 2">
    <name type="scientific">Mus caroli</name>
    <name type="common">Ryukyu mouse</name>
    <name type="synonym">Ricefield mouse</name>
    <dbReference type="NCBI Taxonomy" id="10089"/>
    <lineage>
        <taxon>Eukaryota</taxon>
        <taxon>Metazoa</taxon>
        <taxon>Chordata</taxon>
        <taxon>Craniata</taxon>
        <taxon>Vertebrata</taxon>
        <taxon>Euteleostomi</taxon>
        <taxon>Mammalia</taxon>
        <taxon>Eutheria</taxon>
        <taxon>Euarchontoglires</taxon>
        <taxon>Glires</taxon>
        <taxon>Rodentia</taxon>
        <taxon>Myomorpha</taxon>
        <taxon>Muroidea</taxon>
        <taxon>Muridae</taxon>
        <taxon>Murinae</taxon>
        <taxon>Mus</taxon>
        <taxon>Mus</taxon>
    </lineage>
</organism>
<accession>A0A6P5QYJ8</accession>
<dbReference type="AlphaFoldDB" id="A0A6P5QYJ8"/>
<dbReference type="KEGG" id="mcal:110308977"/>
<dbReference type="GeneID" id="110308977"/>
<dbReference type="RefSeq" id="XP_021036989.1">
    <property type="nucleotide sequence ID" value="XM_021181330.1"/>
</dbReference>
<reference evidence="2" key="1">
    <citation type="submission" date="2025-08" db="UniProtKB">
        <authorList>
            <consortium name="RefSeq"/>
        </authorList>
    </citation>
    <scope>IDENTIFICATION</scope>
</reference>
<dbReference type="CTD" id="79024"/>
<keyword evidence="1" id="KW-1185">Reference proteome</keyword>